<dbReference type="PANTHER" id="PTHR31623:SF17">
    <property type="entry name" value="F21J9.9"/>
    <property type="match status" value="1"/>
</dbReference>
<dbReference type="PANTHER" id="PTHR31623">
    <property type="entry name" value="F21J9.9"/>
    <property type="match status" value="1"/>
</dbReference>
<reference evidence="4" key="1">
    <citation type="submission" date="2020-08" db="EMBL/GenBank/DDBJ databases">
        <title>Plant Genome Project.</title>
        <authorList>
            <person name="Zhang R.-G."/>
        </authorList>
    </citation>
    <scope>NUCLEOTIDE SEQUENCE</scope>
    <source>
        <strain evidence="4">WSP0</strain>
        <tissue evidence="4">Leaf</tissue>
    </source>
</reference>
<protein>
    <submittedName>
        <fullName evidence="4">Uncharacterized protein</fullName>
    </submittedName>
</protein>
<evidence type="ECO:0000313" key="4">
    <source>
        <dbReference type="EMBL" id="KAG5521927.1"/>
    </source>
</evidence>
<comment type="similarity">
    <text evidence="1">Belongs to the plant acyltransferase family.</text>
</comment>
<evidence type="ECO:0000256" key="1">
    <source>
        <dbReference type="ARBA" id="ARBA00009861"/>
    </source>
</evidence>
<evidence type="ECO:0000256" key="2">
    <source>
        <dbReference type="ARBA" id="ARBA00022679"/>
    </source>
</evidence>
<dbReference type="Proteomes" id="UP000823749">
    <property type="component" value="Chromosome 12"/>
</dbReference>
<sequence length="120" mass="13186">MLLETYPWQSKLNFFDCGGVAVSMAMSHEVGDFSSLNTFVNSCAAAVRGDCDVLWPRLDAASLFPPTDTTGFPLYEADRLWVNSPFMPFRSGIWLVVFSDAQSGDGVEAWVTSKADDIYG</sequence>
<keyword evidence="5" id="KW-1185">Reference proteome</keyword>
<keyword evidence="3" id="KW-0012">Acyltransferase</keyword>
<comment type="caution">
    <text evidence="4">The sequence shown here is derived from an EMBL/GenBank/DDBJ whole genome shotgun (WGS) entry which is preliminary data.</text>
</comment>
<dbReference type="Pfam" id="PF02458">
    <property type="entry name" value="Transferase"/>
    <property type="match status" value="1"/>
</dbReference>
<dbReference type="GO" id="GO:0016746">
    <property type="term" value="F:acyltransferase activity"/>
    <property type="evidence" value="ECO:0007669"/>
    <property type="project" value="UniProtKB-KW"/>
</dbReference>
<accession>A0AAV6I2Y6</accession>
<name>A0AAV6I2Y6_9ERIC</name>
<proteinExistence type="inferred from homology"/>
<keyword evidence="2" id="KW-0808">Transferase</keyword>
<dbReference type="AlphaFoldDB" id="A0AAV6I2Y6"/>
<evidence type="ECO:0000256" key="3">
    <source>
        <dbReference type="ARBA" id="ARBA00023315"/>
    </source>
</evidence>
<evidence type="ECO:0000313" key="5">
    <source>
        <dbReference type="Proteomes" id="UP000823749"/>
    </source>
</evidence>
<dbReference type="EMBL" id="JACTNZ010000012">
    <property type="protein sequence ID" value="KAG5521927.1"/>
    <property type="molecule type" value="Genomic_DNA"/>
</dbReference>
<dbReference type="InterPro" id="IPR023213">
    <property type="entry name" value="CAT-like_dom_sf"/>
</dbReference>
<gene>
    <name evidence="4" type="ORF">RHGRI_034220</name>
</gene>
<dbReference type="Gene3D" id="3.30.559.10">
    <property type="entry name" value="Chloramphenicol acetyltransferase-like domain"/>
    <property type="match status" value="1"/>
</dbReference>
<organism evidence="4 5">
    <name type="scientific">Rhododendron griersonianum</name>
    <dbReference type="NCBI Taxonomy" id="479676"/>
    <lineage>
        <taxon>Eukaryota</taxon>
        <taxon>Viridiplantae</taxon>
        <taxon>Streptophyta</taxon>
        <taxon>Embryophyta</taxon>
        <taxon>Tracheophyta</taxon>
        <taxon>Spermatophyta</taxon>
        <taxon>Magnoliopsida</taxon>
        <taxon>eudicotyledons</taxon>
        <taxon>Gunneridae</taxon>
        <taxon>Pentapetalae</taxon>
        <taxon>asterids</taxon>
        <taxon>Ericales</taxon>
        <taxon>Ericaceae</taxon>
        <taxon>Ericoideae</taxon>
        <taxon>Rhodoreae</taxon>
        <taxon>Rhododendron</taxon>
    </lineage>
</organism>